<proteinExistence type="inferred from homology"/>
<dbReference type="InterPro" id="IPR011990">
    <property type="entry name" value="TPR-like_helical_dom_sf"/>
</dbReference>
<evidence type="ECO:0000256" key="2">
    <source>
        <dbReference type="ARBA" id="ARBA00023015"/>
    </source>
</evidence>
<dbReference type="Pfam" id="PF00486">
    <property type="entry name" value="Trans_reg_C"/>
    <property type="match status" value="1"/>
</dbReference>
<dbReference type="InterPro" id="IPR036388">
    <property type="entry name" value="WH-like_DNA-bd_sf"/>
</dbReference>
<dbReference type="Pfam" id="PF03704">
    <property type="entry name" value="BTAD"/>
    <property type="match status" value="1"/>
</dbReference>
<dbReference type="Proteomes" id="UP001500620">
    <property type="component" value="Unassembled WGS sequence"/>
</dbReference>
<dbReference type="PANTHER" id="PTHR35807:SF1">
    <property type="entry name" value="TRANSCRIPTIONAL REGULATOR REDD"/>
    <property type="match status" value="1"/>
</dbReference>
<dbReference type="CDD" id="cd00383">
    <property type="entry name" value="trans_reg_C"/>
    <property type="match status" value="1"/>
</dbReference>
<dbReference type="SMART" id="SM01043">
    <property type="entry name" value="BTAD"/>
    <property type="match status" value="1"/>
</dbReference>
<name>A0ABP8D9A6_9ACTN</name>
<comment type="similarity">
    <text evidence="1">Belongs to the AfsR/DnrI/RedD regulatory family.</text>
</comment>
<protein>
    <recommendedName>
        <fullName evidence="6">OmpR/PhoB-type domain-containing protein</fullName>
    </recommendedName>
</protein>
<dbReference type="PANTHER" id="PTHR35807">
    <property type="entry name" value="TRANSCRIPTIONAL REGULATOR REDD-RELATED"/>
    <property type="match status" value="1"/>
</dbReference>
<dbReference type="SUPFAM" id="SSF46894">
    <property type="entry name" value="C-terminal effector domain of the bipartite response regulators"/>
    <property type="match status" value="1"/>
</dbReference>
<accession>A0ABP8D9A6</accession>
<keyword evidence="4" id="KW-0804">Transcription</keyword>
<dbReference type="SMART" id="SM00862">
    <property type="entry name" value="Trans_reg_C"/>
    <property type="match status" value="1"/>
</dbReference>
<dbReference type="InterPro" id="IPR005158">
    <property type="entry name" value="BTAD"/>
</dbReference>
<evidence type="ECO:0000256" key="5">
    <source>
        <dbReference type="PROSITE-ProRule" id="PRU01091"/>
    </source>
</evidence>
<dbReference type="SUPFAM" id="SSF48452">
    <property type="entry name" value="TPR-like"/>
    <property type="match status" value="1"/>
</dbReference>
<dbReference type="InterPro" id="IPR001867">
    <property type="entry name" value="OmpR/PhoB-type_DNA-bd"/>
</dbReference>
<reference evidence="8" key="1">
    <citation type="journal article" date="2019" name="Int. J. Syst. Evol. Microbiol.">
        <title>The Global Catalogue of Microorganisms (GCM) 10K type strain sequencing project: providing services to taxonomists for standard genome sequencing and annotation.</title>
        <authorList>
            <consortium name="The Broad Institute Genomics Platform"/>
            <consortium name="The Broad Institute Genome Sequencing Center for Infectious Disease"/>
            <person name="Wu L."/>
            <person name="Ma J."/>
        </authorList>
    </citation>
    <scope>NUCLEOTIDE SEQUENCE [LARGE SCALE GENOMIC DNA]</scope>
    <source>
        <strain evidence="8">JCM 17441</strain>
    </source>
</reference>
<dbReference type="PROSITE" id="PS51755">
    <property type="entry name" value="OMPR_PHOB"/>
    <property type="match status" value="1"/>
</dbReference>
<dbReference type="EMBL" id="BAABAT010000009">
    <property type="protein sequence ID" value="GAA4250442.1"/>
    <property type="molecule type" value="Genomic_DNA"/>
</dbReference>
<dbReference type="Gene3D" id="1.25.40.10">
    <property type="entry name" value="Tetratricopeptide repeat domain"/>
    <property type="match status" value="1"/>
</dbReference>
<organism evidence="7 8">
    <name type="scientific">Dactylosporangium darangshiense</name>
    <dbReference type="NCBI Taxonomy" id="579108"/>
    <lineage>
        <taxon>Bacteria</taxon>
        <taxon>Bacillati</taxon>
        <taxon>Actinomycetota</taxon>
        <taxon>Actinomycetes</taxon>
        <taxon>Micromonosporales</taxon>
        <taxon>Micromonosporaceae</taxon>
        <taxon>Dactylosporangium</taxon>
    </lineage>
</organism>
<feature type="DNA-binding region" description="OmpR/PhoB-type" evidence="5">
    <location>
        <begin position="8"/>
        <end position="112"/>
    </location>
</feature>
<feature type="domain" description="OmpR/PhoB-type" evidence="6">
    <location>
        <begin position="8"/>
        <end position="112"/>
    </location>
</feature>
<dbReference type="CDD" id="cd15831">
    <property type="entry name" value="BTAD"/>
    <property type="match status" value="1"/>
</dbReference>
<dbReference type="RefSeq" id="WP_345128511.1">
    <property type="nucleotide sequence ID" value="NZ_BAABAT010000009.1"/>
</dbReference>
<evidence type="ECO:0000256" key="3">
    <source>
        <dbReference type="ARBA" id="ARBA00023125"/>
    </source>
</evidence>
<gene>
    <name evidence="7" type="ORF">GCM10022255_039090</name>
</gene>
<dbReference type="Gene3D" id="1.10.10.10">
    <property type="entry name" value="Winged helix-like DNA-binding domain superfamily/Winged helix DNA-binding domain"/>
    <property type="match status" value="1"/>
</dbReference>
<keyword evidence="2" id="KW-0805">Transcription regulation</keyword>
<dbReference type="InterPro" id="IPR051677">
    <property type="entry name" value="AfsR-DnrI-RedD_regulator"/>
</dbReference>
<evidence type="ECO:0000313" key="7">
    <source>
        <dbReference type="EMBL" id="GAA4250442.1"/>
    </source>
</evidence>
<sequence>MPRGVGESGERTAGALRVQILGPLRVWRGDAEIDTGPRQQRRVLALLMAREGRPISTAGLVEQLWGHDAPASAVNAIHKYIGALRRLLEPDLRPRSAGSYLLRFGNGYRFAADARTLDLIAFRRLLSEARSKQGQGHDEEALDRYADALRLCRGSAAEDLADSSPAVATLAAIDGEFYDAAVAATEIAVRLGRASRVLEPLRLAARMGPLNEPIHAGLIDALAAVGRPAEALAVYQTIRTRLAEELGIDPGPALQEARRRALTFAGRTDATDAAVIDEIIELSGRLPPTLVVLVAPLCCRCGRTATEAAAA</sequence>
<evidence type="ECO:0000259" key="6">
    <source>
        <dbReference type="PROSITE" id="PS51755"/>
    </source>
</evidence>
<comment type="caution">
    <text evidence="7">The sequence shown here is derived from an EMBL/GenBank/DDBJ whole genome shotgun (WGS) entry which is preliminary data.</text>
</comment>
<keyword evidence="3 5" id="KW-0238">DNA-binding</keyword>
<evidence type="ECO:0000256" key="4">
    <source>
        <dbReference type="ARBA" id="ARBA00023163"/>
    </source>
</evidence>
<evidence type="ECO:0000256" key="1">
    <source>
        <dbReference type="ARBA" id="ARBA00005820"/>
    </source>
</evidence>
<dbReference type="InterPro" id="IPR016032">
    <property type="entry name" value="Sig_transdc_resp-reg_C-effctor"/>
</dbReference>
<evidence type="ECO:0000313" key="8">
    <source>
        <dbReference type="Proteomes" id="UP001500620"/>
    </source>
</evidence>
<keyword evidence="8" id="KW-1185">Reference proteome</keyword>